<comment type="caution">
    <text evidence="3">The sequence shown here is derived from an EMBL/GenBank/DDBJ whole genome shotgun (WGS) entry which is preliminary data.</text>
</comment>
<evidence type="ECO:0000259" key="2">
    <source>
        <dbReference type="Pfam" id="PF00293"/>
    </source>
</evidence>
<organism evidence="3 4">
    <name type="scientific">Halovenus rubra</name>
    <dbReference type="NCBI Taxonomy" id="869890"/>
    <lineage>
        <taxon>Archaea</taxon>
        <taxon>Methanobacteriati</taxon>
        <taxon>Methanobacteriota</taxon>
        <taxon>Stenosarchaea group</taxon>
        <taxon>Halobacteria</taxon>
        <taxon>Halobacteriales</taxon>
        <taxon>Haloarculaceae</taxon>
        <taxon>Halovenus</taxon>
    </lineage>
</organism>
<evidence type="ECO:0000313" key="4">
    <source>
        <dbReference type="Proteomes" id="UP001596414"/>
    </source>
</evidence>
<dbReference type="SUPFAM" id="SSF55811">
    <property type="entry name" value="Nudix"/>
    <property type="match status" value="1"/>
</dbReference>
<sequence>MSRKYHYGGQESDIDTQLSLADPQDVRSRENVVFATETQEHETFDYCASDIAGNTVLELRNDDDKLLLLIHDGHGIAVAPHGDVEEGEDWAAAARREIEAVTGISIALDNIEAVTEVNHVVSEDGKPHRTTERIIFSGHPVDGEIQDCKQSAQAGSDDWRAAWVDGLPEDIEVPPGGPGNDLQLILD</sequence>
<dbReference type="InterPro" id="IPR000086">
    <property type="entry name" value="NUDIX_hydrolase_dom"/>
</dbReference>
<feature type="domain" description="Nudix hydrolase" evidence="2">
    <location>
        <begin position="56"/>
        <end position="164"/>
    </location>
</feature>
<evidence type="ECO:0000313" key="3">
    <source>
        <dbReference type="EMBL" id="MFC7124865.1"/>
    </source>
</evidence>
<protein>
    <submittedName>
        <fullName evidence="3">NUDIX domain-containing protein</fullName>
    </submittedName>
</protein>
<dbReference type="Gene3D" id="3.90.79.10">
    <property type="entry name" value="Nucleoside Triphosphate Pyrophosphohydrolase"/>
    <property type="match status" value="1"/>
</dbReference>
<name>A0ABD5X152_9EURY</name>
<dbReference type="Pfam" id="PF00293">
    <property type="entry name" value="NUDIX"/>
    <property type="match status" value="1"/>
</dbReference>
<gene>
    <name evidence="3" type="ORF">ACFQJ7_02270</name>
</gene>
<dbReference type="Proteomes" id="UP001596414">
    <property type="component" value="Unassembled WGS sequence"/>
</dbReference>
<dbReference type="AlphaFoldDB" id="A0ABD5X152"/>
<evidence type="ECO:0000256" key="1">
    <source>
        <dbReference type="SAM" id="MobiDB-lite"/>
    </source>
</evidence>
<dbReference type="RefSeq" id="WP_267638360.1">
    <property type="nucleotide sequence ID" value="NZ_JAODIY010000013.1"/>
</dbReference>
<dbReference type="EMBL" id="JBHSZQ010000002">
    <property type="protein sequence ID" value="MFC7124865.1"/>
    <property type="molecule type" value="Genomic_DNA"/>
</dbReference>
<proteinExistence type="predicted"/>
<accession>A0ABD5X152</accession>
<feature type="region of interest" description="Disordered" evidence="1">
    <location>
        <begin position="1"/>
        <end position="23"/>
    </location>
</feature>
<reference evidence="3 4" key="1">
    <citation type="journal article" date="2014" name="Int. J. Syst. Evol. Microbiol.">
        <title>Complete genome sequence of Corynebacterium casei LMG S-19264T (=DSM 44701T), isolated from a smear-ripened cheese.</title>
        <authorList>
            <consortium name="US DOE Joint Genome Institute (JGI-PGF)"/>
            <person name="Walter F."/>
            <person name="Albersmeier A."/>
            <person name="Kalinowski J."/>
            <person name="Ruckert C."/>
        </authorList>
    </citation>
    <scope>NUCLEOTIDE SEQUENCE [LARGE SCALE GENOMIC DNA]</scope>
    <source>
        <strain evidence="3 4">CGMCC 4.7215</strain>
    </source>
</reference>
<dbReference type="InterPro" id="IPR015797">
    <property type="entry name" value="NUDIX_hydrolase-like_dom_sf"/>
</dbReference>